<gene>
    <name evidence="2" type="ORF">LSALG_LOCUS34874</name>
</gene>
<evidence type="ECO:0000313" key="2">
    <source>
        <dbReference type="EMBL" id="CAI9295961.1"/>
    </source>
</evidence>
<organism evidence="2 3">
    <name type="scientific">Lactuca saligna</name>
    <name type="common">Willowleaf lettuce</name>
    <dbReference type="NCBI Taxonomy" id="75948"/>
    <lineage>
        <taxon>Eukaryota</taxon>
        <taxon>Viridiplantae</taxon>
        <taxon>Streptophyta</taxon>
        <taxon>Embryophyta</taxon>
        <taxon>Tracheophyta</taxon>
        <taxon>Spermatophyta</taxon>
        <taxon>Magnoliopsida</taxon>
        <taxon>eudicotyledons</taxon>
        <taxon>Gunneridae</taxon>
        <taxon>Pentapetalae</taxon>
        <taxon>asterids</taxon>
        <taxon>campanulids</taxon>
        <taxon>Asterales</taxon>
        <taxon>Asteraceae</taxon>
        <taxon>Cichorioideae</taxon>
        <taxon>Cichorieae</taxon>
        <taxon>Lactucinae</taxon>
        <taxon>Lactuca</taxon>
    </lineage>
</organism>
<feature type="region of interest" description="Disordered" evidence="1">
    <location>
        <begin position="1"/>
        <end position="102"/>
    </location>
</feature>
<reference evidence="2" key="1">
    <citation type="submission" date="2023-04" db="EMBL/GenBank/DDBJ databases">
        <authorList>
            <person name="Vijverberg K."/>
            <person name="Xiong W."/>
            <person name="Schranz E."/>
        </authorList>
    </citation>
    <scope>NUCLEOTIDE SEQUENCE</scope>
</reference>
<sequence length="102" mass="11389">MLNRIEGVSESGLLPKQGGEFTKTVDSGSGENETKPPLKSKDLKGNEAFGSKGKWKLVDEEEEEEDLSEGAQLKRKKRDQDLDENLRVSREAKALEREARDA</sequence>
<dbReference type="EMBL" id="OX465084">
    <property type="protein sequence ID" value="CAI9295961.1"/>
    <property type="molecule type" value="Genomic_DNA"/>
</dbReference>
<evidence type="ECO:0000256" key="1">
    <source>
        <dbReference type="SAM" id="MobiDB-lite"/>
    </source>
</evidence>
<feature type="compositionally biased region" description="Acidic residues" evidence="1">
    <location>
        <begin position="59"/>
        <end position="68"/>
    </location>
</feature>
<name>A0AA36EGR4_LACSI</name>
<accession>A0AA36EGR4</accession>
<keyword evidence="3" id="KW-1185">Reference proteome</keyword>
<proteinExistence type="predicted"/>
<evidence type="ECO:0000313" key="3">
    <source>
        <dbReference type="Proteomes" id="UP001177003"/>
    </source>
</evidence>
<feature type="compositionally biased region" description="Basic and acidic residues" evidence="1">
    <location>
        <begin position="32"/>
        <end position="45"/>
    </location>
</feature>
<dbReference type="Proteomes" id="UP001177003">
    <property type="component" value="Chromosome 8"/>
</dbReference>
<feature type="compositionally biased region" description="Basic and acidic residues" evidence="1">
    <location>
        <begin position="78"/>
        <end position="102"/>
    </location>
</feature>
<dbReference type="AlphaFoldDB" id="A0AA36EGR4"/>
<protein>
    <submittedName>
        <fullName evidence="2">Uncharacterized protein</fullName>
    </submittedName>
</protein>